<keyword evidence="2" id="KW-1133">Transmembrane helix</keyword>
<dbReference type="EMBL" id="AP022593">
    <property type="protein sequence ID" value="BBY50680.1"/>
    <property type="molecule type" value="Genomic_DNA"/>
</dbReference>
<dbReference type="Pfam" id="PF20108">
    <property type="entry name" value="DUF6498"/>
    <property type="match status" value="1"/>
</dbReference>
<dbReference type="Proteomes" id="UP000467428">
    <property type="component" value="Chromosome"/>
</dbReference>
<protein>
    <submittedName>
        <fullName evidence="3">Uncharacterized protein</fullName>
    </submittedName>
</protein>
<feature type="transmembrane region" description="Helical" evidence="2">
    <location>
        <begin position="154"/>
        <end position="173"/>
    </location>
</feature>
<keyword evidence="2" id="KW-0472">Membrane</keyword>
<feature type="region of interest" description="Disordered" evidence="1">
    <location>
        <begin position="229"/>
        <end position="254"/>
    </location>
</feature>
<name>A0A7I7S2L9_9MYCO</name>
<organism evidence="3 4">
    <name type="scientific">Mycolicibacterium arabiense</name>
    <dbReference type="NCBI Taxonomy" id="1286181"/>
    <lineage>
        <taxon>Bacteria</taxon>
        <taxon>Bacillati</taxon>
        <taxon>Actinomycetota</taxon>
        <taxon>Actinomycetes</taxon>
        <taxon>Mycobacteriales</taxon>
        <taxon>Mycobacteriaceae</taxon>
        <taxon>Mycolicibacterium</taxon>
    </lineage>
</organism>
<reference evidence="3 4" key="1">
    <citation type="journal article" date="2019" name="Emerg. Microbes Infect.">
        <title>Comprehensive subspecies identification of 175 nontuberculous mycobacteria species based on 7547 genomic profiles.</title>
        <authorList>
            <person name="Matsumoto Y."/>
            <person name="Kinjo T."/>
            <person name="Motooka D."/>
            <person name="Nabeya D."/>
            <person name="Jung N."/>
            <person name="Uechi K."/>
            <person name="Horii T."/>
            <person name="Iida T."/>
            <person name="Fujita J."/>
            <person name="Nakamura S."/>
        </authorList>
    </citation>
    <scope>NUCLEOTIDE SEQUENCE [LARGE SCALE GENOMIC DNA]</scope>
    <source>
        <strain evidence="3 4">JCM 18538</strain>
    </source>
</reference>
<accession>A0A7I7S2L9</accession>
<gene>
    <name evidence="3" type="ORF">MARA_41480</name>
</gene>
<feature type="transmembrane region" description="Helical" evidence="2">
    <location>
        <begin position="74"/>
        <end position="101"/>
    </location>
</feature>
<sequence>MPAQLALIAIPVVGWFAQDWSGATTLAVYWFETVAACLFIAARVLLQQRWAPRHGHFRYDAPSTDRRSGSTSSFVSGFLMVTMVFSAAHAVFLGMILLLLSHNGKAGFAVVDWRSVALGCLGVVAFLVLDFLVDLSTLRRWSFWQMEQMANRGLSRVIVVHLTLIFGFVAIAVTDAPDSFFGVFVVLKTMAALSSAFPQWEPATPPRWLSRLMNRMPNVHPGEKFEDFWAKDQADETARRERNERPWSGARTKR</sequence>
<dbReference type="KEGG" id="marz:MARA_41480"/>
<keyword evidence="4" id="KW-1185">Reference proteome</keyword>
<evidence type="ECO:0000313" key="3">
    <source>
        <dbReference type="EMBL" id="BBY50680.1"/>
    </source>
</evidence>
<feature type="transmembrane region" description="Helical" evidence="2">
    <location>
        <begin position="113"/>
        <end position="133"/>
    </location>
</feature>
<feature type="compositionally biased region" description="Basic and acidic residues" evidence="1">
    <location>
        <begin position="229"/>
        <end position="245"/>
    </location>
</feature>
<evidence type="ECO:0000256" key="2">
    <source>
        <dbReference type="SAM" id="Phobius"/>
    </source>
</evidence>
<feature type="transmembrane region" description="Helical" evidence="2">
    <location>
        <begin position="26"/>
        <end position="46"/>
    </location>
</feature>
<geneLocation type="plasmid" evidence="4">
    <name>pjcm18538 dna</name>
</geneLocation>
<evidence type="ECO:0000313" key="4">
    <source>
        <dbReference type="Proteomes" id="UP000467428"/>
    </source>
</evidence>
<dbReference type="AlphaFoldDB" id="A0A7I7S2L9"/>
<proteinExistence type="predicted"/>
<dbReference type="InterPro" id="IPR045466">
    <property type="entry name" value="DUF6498"/>
</dbReference>
<evidence type="ECO:0000256" key="1">
    <source>
        <dbReference type="SAM" id="MobiDB-lite"/>
    </source>
</evidence>
<keyword evidence="2" id="KW-0812">Transmembrane</keyword>